<evidence type="ECO:0000313" key="3">
    <source>
        <dbReference type="Proteomes" id="UP001595698"/>
    </source>
</evidence>
<reference evidence="3" key="1">
    <citation type="journal article" date="2019" name="Int. J. Syst. Evol. Microbiol.">
        <title>The Global Catalogue of Microorganisms (GCM) 10K type strain sequencing project: providing services to taxonomists for standard genome sequencing and annotation.</title>
        <authorList>
            <consortium name="The Broad Institute Genomics Platform"/>
            <consortium name="The Broad Institute Genome Sequencing Center for Infectious Disease"/>
            <person name="Wu L."/>
            <person name="Ma J."/>
        </authorList>
    </citation>
    <scope>NUCLEOTIDE SEQUENCE [LARGE SCALE GENOMIC DNA]</scope>
    <source>
        <strain evidence="3">TBRC 7912</strain>
    </source>
</reference>
<dbReference type="RefSeq" id="WP_386196160.1">
    <property type="nucleotide sequence ID" value="NZ_JBHSBC010000049.1"/>
</dbReference>
<sequence length="110" mass="11658">MKNILMPSQFGLTFMTPAMTLSFGTCAILADGAAARLRQEIQVQREAQLRQDTTVRTQVLGSRPATPAAFKAAGAGAVLAPEGGSYALTKHTGNGGRRGPYSWRQPPVIT</sequence>
<organism evidence="2 3">
    <name type="scientific">Streptosporangium jomthongense</name>
    <dbReference type="NCBI Taxonomy" id="1193683"/>
    <lineage>
        <taxon>Bacteria</taxon>
        <taxon>Bacillati</taxon>
        <taxon>Actinomycetota</taxon>
        <taxon>Actinomycetes</taxon>
        <taxon>Streptosporangiales</taxon>
        <taxon>Streptosporangiaceae</taxon>
        <taxon>Streptosporangium</taxon>
    </lineage>
</organism>
<proteinExistence type="predicted"/>
<dbReference type="EMBL" id="JBHSBC010000049">
    <property type="protein sequence ID" value="MFC3986048.1"/>
    <property type="molecule type" value="Genomic_DNA"/>
</dbReference>
<name>A0ABV8FFL7_9ACTN</name>
<dbReference type="Proteomes" id="UP001595698">
    <property type="component" value="Unassembled WGS sequence"/>
</dbReference>
<keyword evidence="3" id="KW-1185">Reference proteome</keyword>
<evidence type="ECO:0000256" key="1">
    <source>
        <dbReference type="SAM" id="MobiDB-lite"/>
    </source>
</evidence>
<comment type="caution">
    <text evidence="2">The sequence shown here is derived from an EMBL/GenBank/DDBJ whole genome shotgun (WGS) entry which is preliminary data.</text>
</comment>
<protein>
    <submittedName>
        <fullName evidence="2">Uncharacterized protein</fullName>
    </submittedName>
</protein>
<gene>
    <name evidence="2" type="ORF">ACFOYY_38375</name>
</gene>
<accession>A0ABV8FFL7</accession>
<feature type="region of interest" description="Disordered" evidence="1">
    <location>
        <begin position="89"/>
        <end position="110"/>
    </location>
</feature>
<evidence type="ECO:0000313" key="2">
    <source>
        <dbReference type="EMBL" id="MFC3986048.1"/>
    </source>
</evidence>